<accession>A0AAN7W3G5</accession>
<dbReference type="Proteomes" id="UP001306508">
    <property type="component" value="Unassembled WGS sequence"/>
</dbReference>
<comment type="subcellular location">
    <subcellularLocation>
        <location evidence="1">Nucleus</location>
        <location evidence="1">Nucleolus</location>
    </subcellularLocation>
</comment>
<dbReference type="GO" id="GO:0003924">
    <property type="term" value="F:GTPase activity"/>
    <property type="evidence" value="ECO:0007669"/>
    <property type="project" value="TreeGrafter"/>
</dbReference>
<feature type="compositionally biased region" description="Basic and acidic residues" evidence="5">
    <location>
        <begin position="375"/>
        <end position="396"/>
    </location>
</feature>
<dbReference type="GO" id="GO:0034511">
    <property type="term" value="F:U3 snoRNA binding"/>
    <property type="evidence" value="ECO:0007669"/>
    <property type="project" value="TreeGrafter"/>
</dbReference>
<dbReference type="GO" id="GO:0030688">
    <property type="term" value="C:preribosome, small subunit precursor"/>
    <property type="evidence" value="ECO:0007669"/>
    <property type="project" value="TreeGrafter"/>
</dbReference>
<evidence type="ECO:0000256" key="2">
    <source>
        <dbReference type="ARBA" id="ARBA00022517"/>
    </source>
</evidence>
<feature type="compositionally biased region" description="Low complexity" evidence="5">
    <location>
        <begin position="1120"/>
        <end position="1132"/>
    </location>
</feature>
<keyword evidence="8" id="KW-1185">Reference proteome</keyword>
<dbReference type="AlphaFoldDB" id="A0AAN7W3G5"/>
<organism evidence="7 8">
    <name type="scientific">Arxiozyma heterogenica</name>
    <dbReference type="NCBI Taxonomy" id="278026"/>
    <lineage>
        <taxon>Eukaryota</taxon>
        <taxon>Fungi</taxon>
        <taxon>Dikarya</taxon>
        <taxon>Ascomycota</taxon>
        <taxon>Saccharomycotina</taxon>
        <taxon>Saccharomycetes</taxon>
        <taxon>Saccharomycetales</taxon>
        <taxon>Saccharomycetaceae</taxon>
        <taxon>Arxiozyma</taxon>
    </lineage>
</organism>
<dbReference type="PROSITE" id="PS51714">
    <property type="entry name" value="G_BMS1"/>
    <property type="match status" value="1"/>
</dbReference>
<dbReference type="Pfam" id="PF12756">
    <property type="entry name" value="zf-C2H2_2"/>
    <property type="match status" value="1"/>
</dbReference>
<sequence length="1194" mass="139008">MAGHHHRSSFKKAHKSFKSKHASKGALKRLHKGKVEREISNNKPLKGESKLQRRNKAKQIRAQKILASLENRKLFEGVNGAEKIITVVPLTDDCNPQDAIDKILSSADVQQTSGIENTNIGEPCVKNYYVKQYKSNLKIIIPDLNNFMDILDAAKVSDYVVFQLSGVSEVEQDVGEQLIRALELQGISSYIGVVSNLSEVHPKEKFQLDIKQSLESYFKHFFPNEDRIYNLEKPSDSLIVLRTLCQKLPRPVNWRDSRGYMVADEIDYNEVNDQYCELMIRGTVRGVGFNTNRLVHIPNLGDFQISKIERLKASIKTNKKTQKNGNKIDDILIDLEETNHFESNENRETLDEYAPEDVDFEEFSDEEDYEYEKLTSARFDDGGYLPRSDENEERVKVPKGTSSYQAKWYLEDVINPDEEAAEQYEDEVEQNDKDDMIMDTDNMTFESNYDQQQNLEEGNEEAEEEEVFIDLSPEEEERQLQEYRALEKEDREFPDEIELNPAESGIERLKRYRGLKNLHNCIWDVDERDPERPGVWKRLLRISNYKNIRNRLLKDALEDAQVISGDHVKIYLSLPKNLLTKILSPQAYAVAIYSLLPHEHKNSVVNFSLQRWEEYNKPVPAQEPIIVQYGIRRYTIKPLFSADTNSPNNVHKFERFLHTDTQSIATCIAPVDFTQSPAIFFKPSSTERTGIELIGHGTFLNADHTRIMAKRAILTGHPFRFHRNVVTVRYMFFNPEDVEWFKSIPLFTKSGRSGFIKEKLGTHGYFKARFDAKLSAQDVVAMSLYRRMWPMPSTEFKTSDLQRYHMKTEWHRYNLKRRVAHLPPITSDEFAEKLQMSKQEQEANPVDEFGFAMLNNSNDHSKYFKKKHYHHHNHDNKRHASYDNEEEPDISSSNIKIPQDYKQDELDLKRIVSETESISSEFSQLTFDTEYNNTDLDEETISEYSFTSESNFGSDYSTEEDETDDNKSQNGENIDNSLNHTCCLYCGIDNKEVEKNIRHMFHSHGLYIPERSYLVDLPGLLDFLINTIVVDYACLCCNYVGKSLKSIRDHMNSKRHCKMPYETSFEKDMFAPFYDYSSLTEKPIIKVKSTKRIHFEVGEEEQDNNTTDNYSQSDFERPLSSNNQNISSITTRRPVRTVSVTAQDRRMVSGITEKQYKSGLKKMQLLEQRARADYLRKTSKRINFQPHYRDELLQ</sequence>
<evidence type="ECO:0000256" key="3">
    <source>
        <dbReference type="ARBA" id="ARBA00023242"/>
    </source>
</evidence>
<feature type="region of interest" description="Disordered" evidence="5">
    <location>
        <begin position="1"/>
        <end position="56"/>
    </location>
</feature>
<feature type="region of interest" description="Disordered" evidence="5">
    <location>
        <begin position="375"/>
        <end position="398"/>
    </location>
</feature>
<dbReference type="InterPro" id="IPR007034">
    <property type="entry name" value="BMS1_TSR1_C"/>
</dbReference>
<name>A0AAN7W3G5_9SACH</name>
<dbReference type="SMART" id="SM00785">
    <property type="entry name" value="AARP2CN"/>
    <property type="match status" value="1"/>
</dbReference>
<feature type="compositionally biased region" description="Basic and acidic residues" evidence="5">
    <location>
        <begin position="33"/>
        <end position="51"/>
    </location>
</feature>
<dbReference type="InterPro" id="IPR012948">
    <property type="entry name" value="AARP2CN"/>
</dbReference>
<gene>
    <name evidence="7" type="ORF">RI543_002135</name>
</gene>
<dbReference type="Pfam" id="PF22298">
    <property type="entry name" value="Tsr1_G-like"/>
    <property type="match status" value="1"/>
</dbReference>
<dbReference type="GO" id="GO:0000462">
    <property type="term" value="P:maturation of SSU-rRNA from tricistronic rRNA transcript (SSU-rRNA, 5.8S rRNA, LSU-rRNA)"/>
    <property type="evidence" value="ECO:0007669"/>
    <property type="project" value="TreeGrafter"/>
</dbReference>
<dbReference type="PANTHER" id="PTHR12858:SF1">
    <property type="entry name" value="PRE-RRNA-PROCESSING PROTEIN TSR1 HOMOLOG"/>
    <property type="match status" value="1"/>
</dbReference>
<dbReference type="PANTHER" id="PTHR12858">
    <property type="entry name" value="RIBOSOME BIOGENESIS PROTEIN"/>
    <property type="match status" value="1"/>
</dbReference>
<dbReference type="InterPro" id="IPR041661">
    <property type="entry name" value="ZN622/Rei1/Reh1_Znf-C2H2"/>
</dbReference>
<evidence type="ECO:0000259" key="6">
    <source>
        <dbReference type="PROSITE" id="PS51714"/>
    </source>
</evidence>
<keyword evidence="2" id="KW-0690">Ribosome biogenesis</keyword>
<dbReference type="SMART" id="SM01362">
    <property type="entry name" value="DUF663"/>
    <property type="match status" value="1"/>
</dbReference>
<proteinExistence type="inferred from homology"/>
<feature type="domain" description="Bms1-type G" evidence="6">
    <location>
        <begin position="81"/>
        <end position="250"/>
    </location>
</feature>
<feature type="region of interest" description="Disordered" evidence="5">
    <location>
        <begin position="948"/>
        <end position="972"/>
    </location>
</feature>
<evidence type="ECO:0000256" key="1">
    <source>
        <dbReference type="ARBA" id="ARBA00004604"/>
    </source>
</evidence>
<evidence type="ECO:0000313" key="8">
    <source>
        <dbReference type="Proteomes" id="UP001306508"/>
    </source>
</evidence>
<keyword evidence="3" id="KW-0539">Nucleus</keyword>
<evidence type="ECO:0000256" key="4">
    <source>
        <dbReference type="ARBA" id="ARBA00038288"/>
    </source>
</evidence>
<feature type="region of interest" description="Disordered" evidence="5">
    <location>
        <begin position="1098"/>
        <end position="1132"/>
    </location>
</feature>
<feature type="compositionally biased region" description="Polar residues" evidence="5">
    <location>
        <begin position="1104"/>
        <end position="1113"/>
    </location>
</feature>
<comment type="similarity">
    <text evidence="4">Belongs to the TRAFAC class translation factor GTPase superfamily. Bms1-like GTPase family. TSR1 subfamily.</text>
</comment>
<dbReference type="InterPro" id="IPR039761">
    <property type="entry name" value="Bms1/Tsr1"/>
</dbReference>
<reference evidence="8" key="1">
    <citation type="submission" date="2023-07" db="EMBL/GenBank/DDBJ databases">
        <title>A draft genome of Kazachstania heterogenica Y-27499.</title>
        <authorList>
            <person name="Donic C."/>
            <person name="Kralova J.S."/>
            <person name="Fidel L."/>
            <person name="Ben-Dor S."/>
            <person name="Jung S."/>
        </authorList>
    </citation>
    <scope>NUCLEOTIDE SEQUENCE [LARGE SCALE GENOMIC DNA]</scope>
    <source>
        <strain evidence="8">Y27499</strain>
    </source>
</reference>
<evidence type="ECO:0000256" key="5">
    <source>
        <dbReference type="SAM" id="MobiDB-lite"/>
    </source>
</evidence>
<dbReference type="GO" id="GO:0005525">
    <property type="term" value="F:GTP binding"/>
    <property type="evidence" value="ECO:0007669"/>
    <property type="project" value="TreeGrafter"/>
</dbReference>
<dbReference type="InterPro" id="IPR030387">
    <property type="entry name" value="G_Bms1/Tsr1_dom"/>
</dbReference>
<feature type="region of interest" description="Disordered" evidence="5">
    <location>
        <begin position="866"/>
        <end position="899"/>
    </location>
</feature>
<protein>
    <recommendedName>
        <fullName evidence="6">Bms1-type G domain-containing protein</fullName>
    </recommendedName>
</protein>
<dbReference type="GO" id="GO:0005730">
    <property type="term" value="C:nucleolus"/>
    <property type="evidence" value="ECO:0007669"/>
    <property type="project" value="UniProtKB-SubCell"/>
</dbReference>
<dbReference type="Pfam" id="PF08142">
    <property type="entry name" value="AARP2CN"/>
    <property type="match status" value="1"/>
</dbReference>
<dbReference type="EMBL" id="JAWIZZ010000041">
    <property type="protein sequence ID" value="KAK5780379.1"/>
    <property type="molecule type" value="Genomic_DNA"/>
</dbReference>
<dbReference type="GO" id="GO:0000479">
    <property type="term" value="P:endonucleolytic cleavage of tricistronic rRNA transcript (SSU-rRNA, 5.8S rRNA, LSU-rRNA)"/>
    <property type="evidence" value="ECO:0007669"/>
    <property type="project" value="TreeGrafter"/>
</dbReference>
<feature type="compositionally biased region" description="Basic residues" evidence="5">
    <location>
        <begin position="866"/>
        <end position="879"/>
    </location>
</feature>
<evidence type="ECO:0000313" key="7">
    <source>
        <dbReference type="EMBL" id="KAK5780379.1"/>
    </source>
</evidence>
<feature type="compositionally biased region" description="Basic residues" evidence="5">
    <location>
        <begin position="1"/>
        <end position="32"/>
    </location>
</feature>
<comment type="caution">
    <text evidence="7">The sequence shown here is derived from an EMBL/GenBank/DDBJ whole genome shotgun (WGS) entry which is preliminary data.</text>
</comment>
<dbReference type="Pfam" id="PF04950">
    <property type="entry name" value="RIBIOP_C"/>
    <property type="match status" value="1"/>
</dbReference>